<evidence type="ECO:0000256" key="1">
    <source>
        <dbReference type="SAM" id="Phobius"/>
    </source>
</evidence>
<keyword evidence="1" id="KW-0812">Transmembrane</keyword>
<evidence type="ECO:0000313" key="2">
    <source>
        <dbReference type="EMBL" id="MFA1770777.1"/>
    </source>
</evidence>
<organism evidence="2 3">
    <name type="scientific">Rufibacter glacialis</name>
    <dbReference type="NCBI Taxonomy" id="1259555"/>
    <lineage>
        <taxon>Bacteria</taxon>
        <taxon>Pseudomonadati</taxon>
        <taxon>Bacteroidota</taxon>
        <taxon>Cytophagia</taxon>
        <taxon>Cytophagales</taxon>
        <taxon>Hymenobacteraceae</taxon>
        <taxon>Rufibacter</taxon>
    </lineage>
</organism>
<dbReference type="Proteomes" id="UP001570846">
    <property type="component" value="Unassembled WGS sequence"/>
</dbReference>
<proteinExistence type="predicted"/>
<comment type="caution">
    <text evidence="2">The sequence shown here is derived from an EMBL/GenBank/DDBJ whole genome shotgun (WGS) entry which is preliminary data.</text>
</comment>
<accession>A0ABV4RCH7</accession>
<evidence type="ECO:0008006" key="4">
    <source>
        <dbReference type="Google" id="ProtNLM"/>
    </source>
</evidence>
<keyword evidence="1" id="KW-0472">Membrane</keyword>
<name>A0ABV4RCH7_9BACT</name>
<dbReference type="PROSITE" id="PS51257">
    <property type="entry name" value="PROKAR_LIPOPROTEIN"/>
    <property type="match status" value="1"/>
</dbReference>
<keyword evidence="3" id="KW-1185">Reference proteome</keyword>
<keyword evidence="1" id="KW-1133">Transmembrane helix</keyword>
<evidence type="ECO:0000313" key="3">
    <source>
        <dbReference type="Proteomes" id="UP001570846"/>
    </source>
</evidence>
<dbReference type="EMBL" id="JBGOGF010000003">
    <property type="protein sequence ID" value="MFA1770777.1"/>
    <property type="molecule type" value="Genomic_DNA"/>
</dbReference>
<feature type="transmembrane region" description="Helical" evidence="1">
    <location>
        <begin position="32"/>
        <end position="51"/>
    </location>
</feature>
<dbReference type="RefSeq" id="WP_188686744.1">
    <property type="nucleotide sequence ID" value="NZ_BMMG01000004.1"/>
</dbReference>
<sequence>MKNLQAYFFALMLVLTLTFSSCDVIGDIFQAGMWTAVIIIVLVILLITWLFRKIRR</sequence>
<reference evidence="2 3" key="1">
    <citation type="submission" date="2024-08" db="EMBL/GenBank/DDBJ databases">
        <authorList>
            <person name="Wei W."/>
        </authorList>
    </citation>
    <scope>NUCLEOTIDE SEQUENCE [LARGE SCALE GENOMIC DNA]</scope>
    <source>
        <strain evidence="2 3">XU2</strain>
    </source>
</reference>
<protein>
    <recommendedName>
        <fullName evidence="4">Phosphatidate cytidylyltransferase</fullName>
    </recommendedName>
</protein>
<gene>
    <name evidence="2" type="ORF">ACD591_05695</name>
</gene>